<dbReference type="PIRSF" id="PIRSF015853">
    <property type="entry name" value="Pep_DppA"/>
    <property type="match status" value="1"/>
</dbReference>
<dbReference type="SUPFAM" id="SSF63992">
    <property type="entry name" value="Dipeptide transport protein"/>
    <property type="match status" value="1"/>
</dbReference>
<dbReference type="STRING" id="658167.SAMN04488135_104122"/>
<dbReference type="Pfam" id="PF04951">
    <property type="entry name" value="Peptidase_M55"/>
    <property type="match status" value="1"/>
</dbReference>
<keyword evidence="2" id="KW-0862">Zinc</keyword>
<gene>
    <name evidence="3" type="ORF">SAMN04488135_104122</name>
</gene>
<feature type="active site" description="Nucleophile" evidence="1">
    <location>
        <position position="115"/>
    </location>
</feature>
<proteinExistence type="predicted"/>
<dbReference type="RefSeq" id="WP_073103093.1">
    <property type="nucleotide sequence ID" value="NZ_FQXE01000004.1"/>
</dbReference>
<dbReference type="CDD" id="cd08663">
    <property type="entry name" value="DAP_dppA_1"/>
    <property type="match status" value="1"/>
</dbReference>
<evidence type="ECO:0000313" key="3">
    <source>
        <dbReference type="EMBL" id="SHH66743.1"/>
    </source>
</evidence>
<evidence type="ECO:0000256" key="2">
    <source>
        <dbReference type="PIRSR" id="PIRSR015853-2"/>
    </source>
</evidence>
<feature type="binding site" evidence="2">
    <location>
        <position position="10"/>
    </location>
    <ligand>
        <name>Zn(2+)</name>
        <dbReference type="ChEBI" id="CHEBI:29105"/>
        <label>1</label>
    </ligand>
</feature>
<feature type="binding site" evidence="2">
    <location>
        <position position="8"/>
    </location>
    <ligand>
        <name>Zn(2+)</name>
        <dbReference type="ChEBI" id="CHEBI:29105"/>
        <label>1</label>
    </ligand>
</feature>
<feature type="binding site" evidence="2">
    <location>
        <position position="60"/>
    </location>
    <ligand>
        <name>Zn(2+)</name>
        <dbReference type="ChEBI" id="CHEBI:29105"/>
        <label>2</label>
    </ligand>
</feature>
<dbReference type="Gene3D" id="3.40.50.10780">
    <property type="entry name" value="Dipeptide transport protein"/>
    <property type="match status" value="1"/>
</dbReference>
<reference evidence="3 4" key="1">
    <citation type="submission" date="2016-11" db="EMBL/GenBank/DDBJ databases">
        <authorList>
            <person name="Jaros S."/>
            <person name="Januszkiewicz K."/>
            <person name="Wedrychowicz H."/>
        </authorList>
    </citation>
    <scope>NUCLEOTIDE SEQUENCE [LARGE SCALE GENOMIC DNA]</scope>
    <source>
        <strain evidence="3 4">CGMCC 1.10190</strain>
    </source>
</reference>
<feature type="binding site" evidence="2">
    <location>
        <position position="104"/>
    </location>
    <ligand>
        <name>Zn(2+)</name>
        <dbReference type="ChEBI" id="CHEBI:29105"/>
        <label>2</label>
    </ligand>
</feature>
<dbReference type="Gene3D" id="3.30.1360.130">
    <property type="entry name" value="Dipeptide transport protein"/>
    <property type="match status" value="1"/>
</dbReference>
<evidence type="ECO:0000313" key="4">
    <source>
        <dbReference type="Proteomes" id="UP000184226"/>
    </source>
</evidence>
<name>A0A1M5UVH2_9BURK</name>
<feature type="binding site" evidence="2">
    <location>
        <position position="8"/>
    </location>
    <ligand>
        <name>Zn(2+)</name>
        <dbReference type="ChEBI" id="CHEBI:29105"/>
        <label>2</label>
    </ligand>
</feature>
<accession>A0A1M5UVH2</accession>
<keyword evidence="4" id="KW-1185">Reference proteome</keyword>
<keyword evidence="2" id="KW-0479">Metal-binding</keyword>
<dbReference type="EMBL" id="FQXE01000004">
    <property type="protein sequence ID" value="SHH66743.1"/>
    <property type="molecule type" value="Genomic_DNA"/>
</dbReference>
<organism evidence="3 4">
    <name type="scientific">Pollutimonas bauzanensis</name>
    <dbReference type="NCBI Taxonomy" id="658167"/>
    <lineage>
        <taxon>Bacteria</taxon>
        <taxon>Pseudomonadati</taxon>
        <taxon>Pseudomonadota</taxon>
        <taxon>Betaproteobacteria</taxon>
        <taxon>Burkholderiales</taxon>
        <taxon>Alcaligenaceae</taxon>
        <taxon>Pollutimonas</taxon>
    </lineage>
</organism>
<dbReference type="OrthoDB" id="9785420at2"/>
<dbReference type="GO" id="GO:0046872">
    <property type="term" value="F:metal ion binding"/>
    <property type="evidence" value="ECO:0007669"/>
    <property type="project" value="UniProtKB-KW"/>
</dbReference>
<evidence type="ECO:0000256" key="1">
    <source>
        <dbReference type="PIRSR" id="PIRSR015853-1"/>
    </source>
</evidence>
<dbReference type="InterPro" id="IPR007035">
    <property type="entry name" value="Peptidase_M55"/>
</dbReference>
<dbReference type="InterPro" id="IPR027476">
    <property type="entry name" value="DppA_N"/>
</dbReference>
<feature type="binding site" evidence="2">
    <location>
        <position position="134"/>
    </location>
    <ligand>
        <name>Zn(2+)</name>
        <dbReference type="ChEBI" id="CHEBI:29105"/>
        <label>2</label>
    </ligand>
</feature>
<dbReference type="AlphaFoldDB" id="A0A1M5UVH2"/>
<dbReference type="Proteomes" id="UP000184226">
    <property type="component" value="Unassembled WGS sequence"/>
</dbReference>
<protein>
    <submittedName>
        <fullName evidence="3">D-amino peptidase</fullName>
    </submittedName>
</protein>
<dbReference type="InterPro" id="IPR036177">
    <property type="entry name" value="Peptidase_M55_sf"/>
</dbReference>
<sequence>MKVLVSVDIEGVAGVTHAEQTRSGNGEYERARAWMTAEANAAVRGAFDGGATAVLVNDSHGGFRNLLLDRLDERAEMVTGKPRYLGMMAGVEQACDAVFMVGYHARSQERGVLAHTINSFAFRRVRVNGAELGEAGLYGALAGEFGVPVALLTGDDVFLAETQGLFPGAVSVQTKRAEGNAACVSLAPGRACALIQEAAAAAVARVPGLRPLALPGGAAFQCELTTQTPGQADLFCQWPSVTRVSGSALSFQAESMYAVLRILNSFSAMSFMLR</sequence>